<dbReference type="KEGG" id="sgb:WQO_16510"/>
<dbReference type="AlphaFoldDB" id="A0A0U3KPL3"/>
<accession>A0A0U3KPL3</accession>
<protein>
    <recommendedName>
        <fullName evidence="3">Thymidylate kinase</fullName>
    </recommendedName>
</protein>
<dbReference type="Proteomes" id="UP000064183">
    <property type="component" value="Chromosome"/>
</dbReference>
<dbReference type="InterPro" id="IPR027417">
    <property type="entry name" value="P-loop_NTPase"/>
</dbReference>
<gene>
    <name evidence="1" type="ORF">WQO_16510</name>
</gene>
<proteinExistence type="predicted"/>
<evidence type="ECO:0000313" key="1">
    <source>
        <dbReference type="EMBL" id="ALU94790.1"/>
    </source>
</evidence>
<organism evidence="1 2">
    <name type="scientific">Streptomyces globisporus C-1027</name>
    <dbReference type="NCBI Taxonomy" id="1172567"/>
    <lineage>
        <taxon>Bacteria</taxon>
        <taxon>Bacillati</taxon>
        <taxon>Actinomycetota</taxon>
        <taxon>Actinomycetes</taxon>
        <taxon>Kitasatosporales</taxon>
        <taxon>Streptomycetaceae</taxon>
        <taxon>Streptomyces</taxon>
    </lineage>
</organism>
<evidence type="ECO:0000313" key="2">
    <source>
        <dbReference type="Proteomes" id="UP000064183"/>
    </source>
</evidence>
<dbReference type="RefSeq" id="WP_010056476.1">
    <property type="nucleotide sequence ID" value="NZ_CP013738.1"/>
</dbReference>
<dbReference type="Gene3D" id="3.40.50.300">
    <property type="entry name" value="P-loop containing nucleotide triphosphate hydrolases"/>
    <property type="match status" value="1"/>
</dbReference>
<dbReference type="STRING" id="1172567.WQO_16510"/>
<reference evidence="1 2" key="1">
    <citation type="journal article" date="2012" name="J. Bacteriol.">
        <title>Draft genome sequence of Streptomyces globisporus C-1027, which produces an antitumor antibiotic consisting of a nine-membered enediyne with a chromoprotein.</title>
        <authorList>
            <person name="Wang L."/>
            <person name="Wang S."/>
            <person name="He Q."/>
            <person name="Yu T."/>
            <person name="Li Q."/>
            <person name="Hong B."/>
        </authorList>
    </citation>
    <scope>NUCLEOTIDE SEQUENCE [LARGE SCALE GENOMIC DNA]</scope>
    <source>
        <strain evidence="1 2">C-1027</strain>
    </source>
</reference>
<dbReference type="EMBL" id="CP013738">
    <property type="protein sequence ID" value="ALU94790.1"/>
    <property type="molecule type" value="Genomic_DNA"/>
</dbReference>
<dbReference type="SUPFAM" id="SSF52540">
    <property type="entry name" value="P-loop containing nucleoside triphosphate hydrolases"/>
    <property type="match status" value="1"/>
</dbReference>
<sequence length="215" mass="23292">MERLPDFISLNGPDNVGKTTHLDRLAARRHVFQALGAVHEHDPEPWARAAAGDYARWWFETSTTVELTEMLLVGHAKRAAAREPGRTALLDRGLPMLLAVATATCVVKDGLTVGEAFKTVTDIAGSRATASETSVLLLASFDAERSYAITSAREGRPWTGIYPAYQKTLHAVLLHQAGHGTYAAVVDCENRSLDDVHSDVLDHLGLTPLTDGSPR</sequence>
<dbReference type="GeneID" id="27783963"/>
<name>A0A0U3KPL3_STRGL</name>
<evidence type="ECO:0008006" key="3">
    <source>
        <dbReference type="Google" id="ProtNLM"/>
    </source>
</evidence>